<gene>
    <name evidence="3" type="ORF">CSSPTR1EN2_LOCUS23693</name>
</gene>
<evidence type="ECO:0000259" key="2">
    <source>
        <dbReference type="PROSITE" id="PS50966"/>
    </source>
</evidence>
<feature type="domain" description="SWIM-type" evidence="2">
    <location>
        <begin position="62"/>
        <end position="112"/>
    </location>
</feature>
<dbReference type="InterPro" id="IPR007527">
    <property type="entry name" value="Znf_SWIM"/>
</dbReference>
<keyword evidence="1" id="KW-0479">Metal-binding</keyword>
<organism evidence="3 4">
    <name type="scientific">Sphagnum troendelagicum</name>
    <dbReference type="NCBI Taxonomy" id="128251"/>
    <lineage>
        <taxon>Eukaryota</taxon>
        <taxon>Viridiplantae</taxon>
        <taxon>Streptophyta</taxon>
        <taxon>Embryophyta</taxon>
        <taxon>Bryophyta</taxon>
        <taxon>Sphagnophytina</taxon>
        <taxon>Sphagnopsida</taxon>
        <taxon>Sphagnales</taxon>
        <taxon>Sphagnaceae</taxon>
        <taxon>Sphagnum</taxon>
    </lineage>
</organism>
<keyword evidence="1" id="KW-0863">Zinc-finger</keyword>
<accession>A0ABP0V4F5</accession>
<evidence type="ECO:0000256" key="1">
    <source>
        <dbReference type="PROSITE-ProRule" id="PRU00325"/>
    </source>
</evidence>
<dbReference type="PANTHER" id="PTHR28498">
    <property type="entry name" value="ZINC FINGER SWIM DOMAIN-CONTAINING PROTEIN 7"/>
    <property type="match status" value="1"/>
</dbReference>
<dbReference type="Pfam" id="PF04434">
    <property type="entry name" value="SWIM"/>
    <property type="match status" value="1"/>
</dbReference>
<name>A0ABP0V4F5_9BRYO</name>
<keyword evidence="1" id="KW-0862">Zinc</keyword>
<evidence type="ECO:0000313" key="4">
    <source>
        <dbReference type="Proteomes" id="UP001497512"/>
    </source>
</evidence>
<dbReference type="EMBL" id="OZ019901">
    <property type="protein sequence ID" value="CAK9237418.1"/>
    <property type="molecule type" value="Genomic_DNA"/>
</dbReference>
<dbReference type="PROSITE" id="PS50966">
    <property type="entry name" value="ZF_SWIM"/>
    <property type="match status" value="1"/>
</dbReference>
<dbReference type="PANTHER" id="PTHR28498:SF1">
    <property type="entry name" value="ZINC FINGER SWIM DOMAIN-CONTAINING PROTEIN 7"/>
    <property type="match status" value="1"/>
</dbReference>
<evidence type="ECO:0000313" key="3">
    <source>
        <dbReference type="EMBL" id="CAK9237418.1"/>
    </source>
</evidence>
<protein>
    <recommendedName>
        <fullName evidence="2">SWIM-type domain-containing protein</fullName>
    </recommendedName>
</protein>
<proteinExistence type="predicted"/>
<sequence>MAVVEAAMRAILAAVEASATVTDEQLSMLNFLFEKNLERALRILDQGGVQRVTSEPSHRTVFQVTGESKGAAPCYLCFPDHYCSCQSFYFDVVAKSEQIYCKHQLAAKLANALHMCKEVTMSDEELAYLLLEC</sequence>
<dbReference type="Proteomes" id="UP001497512">
    <property type="component" value="Chromosome 9"/>
</dbReference>
<reference evidence="3" key="1">
    <citation type="submission" date="2024-02" db="EMBL/GenBank/DDBJ databases">
        <authorList>
            <consortium name="ELIXIR-Norway"/>
            <consortium name="Elixir Norway"/>
        </authorList>
    </citation>
    <scope>NUCLEOTIDE SEQUENCE</scope>
</reference>
<keyword evidence="4" id="KW-1185">Reference proteome</keyword>